<dbReference type="CDD" id="cd01948">
    <property type="entry name" value="EAL"/>
    <property type="match status" value="1"/>
</dbReference>
<feature type="domain" description="EAL" evidence="1">
    <location>
        <begin position="321"/>
        <end position="572"/>
    </location>
</feature>
<dbReference type="NCBIfam" id="TIGR00254">
    <property type="entry name" value="GGDEF"/>
    <property type="match status" value="1"/>
</dbReference>
<dbReference type="EMBL" id="PZJJ01000057">
    <property type="protein sequence ID" value="PTL37376.1"/>
    <property type="molecule type" value="Genomic_DNA"/>
</dbReference>
<evidence type="ECO:0000313" key="4">
    <source>
        <dbReference type="Proteomes" id="UP000240509"/>
    </source>
</evidence>
<reference evidence="3 4" key="1">
    <citation type="submission" date="2018-03" db="EMBL/GenBank/DDBJ databases">
        <title>Alkalicoccus saliphilus sp. nov., isolated from a mineral pool.</title>
        <authorList>
            <person name="Zhao B."/>
        </authorList>
    </citation>
    <scope>NUCLEOTIDE SEQUENCE [LARGE SCALE GENOMIC DNA]</scope>
    <source>
        <strain evidence="3 4">6AG</strain>
    </source>
</reference>
<dbReference type="InterPro" id="IPR000160">
    <property type="entry name" value="GGDEF_dom"/>
</dbReference>
<dbReference type="InterPro" id="IPR029787">
    <property type="entry name" value="Nucleotide_cyclase"/>
</dbReference>
<dbReference type="SMART" id="SM00052">
    <property type="entry name" value="EAL"/>
    <property type="match status" value="1"/>
</dbReference>
<dbReference type="SUPFAM" id="SSF141868">
    <property type="entry name" value="EAL domain-like"/>
    <property type="match status" value="1"/>
</dbReference>
<comment type="caution">
    <text evidence="3">The sequence shown here is derived from an EMBL/GenBank/DDBJ whole genome shotgun (WGS) entry which is preliminary data.</text>
</comment>
<dbReference type="PANTHER" id="PTHR33121">
    <property type="entry name" value="CYCLIC DI-GMP PHOSPHODIESTERASE PDEF"/>
    <property type="match status" value="1"/>
</dbReference>
<organism evidence="3 4">
    <name type="scientific">Alkalicoccus saliphilus</name>
    <dbReference type="NCBI Taxonomy" id="200989"/>
    <lineage>
        <taxon>Bacteria</taxon>
        <taxon>Bacillati</taxon>
        <taxon>Bacillota</taxon>
        <taxon>Bacilli</taxon>
        <taxon>Bacillales</taxon>
        <taxon>Bacillaceae</taxon>
        <taxon>Alkalicoccus</taxon>
    </lineage>
</organism>
<feature type="domain" description="GGDEF" evidence="2">
    <location>
        <begin position="179"/>
        <end position="312"/>
    </location>
</feature>
<dbReference type="InterPro" id="IPR003018">
    <property type="entry name" value="GAF"/>
</dbReference>
<evidence type="ECO:0000313" key="3">
    <source>
        <dbReference type="EMBL" id="PTL37376.1"/>
    </source>
</evidence>
<dbReference type="InterPro" id="IPR035919">
    <property type="entry name" value="EAL_sf"/>
</dbReference>
<evidence type="ECO:0008006" key="5">
    <source>
        <dbReference type="Google" id="ProtNLM"/>
    </source>
</evidence>
<evidence type="ECO:0000259" key="1">
    <source>
        <dbReference type="PROSITE" id="PS50883"/>
    </source>
</evidence>
<dbReference type="SMART" id="SM00267">
    <property type="entry name" value="GGDEF"/>
    <property type="match status" value="1"/>
</dbReference>
<dbReference type="Pfam" id="PF00990">
    <property type="entry name" value="GGDEF"/>
    <property type="match status" value="1"/>
</dbReference>
<dbReference type="Gene3D" id="3.30.450.40">
    <property type="match status" value="1"/>
</dbReference>
<dbReference type="SUPFAM" id="SSF55781">
    <property type="entry name" value="GAF domain-like"/>
    <property type="match status" value="1"/>
</dbReference>
<proteinExistence type="predicted"/>
<dbReference type="Gene3D" id="3.20.20.450">
    <property type="entry name" value="EAL domain"/>
    <property type="match status" value="1"/>
</dbReference>
<dbReference type="PROSITE" id="PS50887">
    <property type="entry name" value="GGDEF"/>
    <property type="match status" value="1"/>
</dbReference>
<dbReference type="InterPro" id="IPR029016">
    <property type="entry name" value="GAF-like_dom_sf"/>
</dbReference>
<dbReference type="Pfam" id="PF01590">
    <property type="entry name" value="GAF"/>
    <property type="match status" value="1"/>
</dbReference>
<dbReference type="SMART" id="SM00065">
    <property type="entry name" value="GAF"/>
    <property type="match status" value="1"/>
</dbReference>
<dbReference type="RefSeq" id="WP_107586379.1">
    <property type="nucleotide sequence ID" value="NZ_PZJJ01000057.1"/>
</dbReference>
<evidence type="ECO:0000259" key="2">
    <source>
        <dbReference type="PROSITE" id="PS50887"/>
    </source>
</evidence>
<dbReference type="SUPFAM" id="SSF55073">
    <property type="entry name" value="Nucleotide cyclase"/>
    <property type="match status" value="1"/>
</dbReference>
<keyword evidence="4" id="KW-1185">Reference proteome</keyword>
<dbReference type="PROSITE" id="PS50883">
    <property type="entry name" value="EAL"/>
    <property type="match status" value="1"/>
</dbReference>
<dbReference type="InterPro" id="IPR050706">
    <property type="entry name" value="Cyclic-di-GMP_PDE-like"/>
</dbReference>
<sequence>MRISPEEMVYYQEFPSYAEKIFRILQELTQSENMYVSHIGSSTLTILESFTNNDVPLEKNTKISLEDTYCRLVALGGRKPLLIEDTQTHPLTSHLGLNKKYGIRSYIGAPIILKGGELFGTVCMVDTRPAQFNEKSLRQLGNMAALLGLVIELEYGRLHDQRTGVLNRSVLDQINERTNNAACFHLRVTNFSAVSEAVGSSAAEAALVEFSRRLQEFVEARDLFISPAPDEFLLYVAAVPESENLLEMTARLQEILRIPVKVRGREIAFSVSTGVSAASPDGMPTHELFHQASLALEESGKLGENQITMYEETFSEQITRERFLFQELPRAMDRRDFYLVFQPQFETDTMEFSGVEAFVRWEHPGLGDIPEETFFPIVEKAGKLYELERWVIAQVCRTLSSAQIEHNFRVSVNLSGAHSPNVLIPYLREVLWNTKANPFLLVFEFAEPTSAGELTKLGQLSEEIRRLGIQVAIDDFGSGPASLKVIQNVPMDVLKLSADFSTRAVSEESSRIVLDQLRKLGKVFHFDLFAQGIESRNQLETLKRAKINLMQGPYFSRPLRLEILKAHLEHDPGFSSAVEKRAGEQA</sequence>
<gene>
    <name evidence="3" type="ORF">C6Y45_16790</name>
</gene>
<dbReference type="OrthoDB" id="9759607at2"/>
<dbReference type="Pfam" id="PF00563">
    <property type="entry name" value="EAL"/>
    <property type="match status" value="1"/>
</dbReference>
<dbReference type="Proteomes" id="UP000240509">
    <property type="component" value="Unassembled WGS sequence"/>
</dbReference>
<name>A0A2T4U1U5_9BACI</name>
<accession>A0A2T4U1U5</accession>
<dbReference type="Gene3D" id="3.30.70.270">
    <property type="match status" value="1"/>
</dbReference>
<dbReference type="PANTHER" id="PTHR33121:SF70">
    <property type="entry name" value="SIGNALING PROTEIN YKOW"/>
    <property type="match status" value="1"/>
</dbReference>
<protein>
    <recommendedName>
        <fullName evidence="5">Sensor domain-containing phosphodiesterase</fullName>
    </recommendedName>
</protein>
<dbReference type="AlphaFoldDB" id="A0A2T4U1U5"/>
<dbReference type="GO" id="GO:0071111">
    <property type="term" value="F:cyclic-guanylate-specific phosphodiesterase activity"/>
    <property type="evidence" value="ECO:0007669"/>
    <property type="project" value="InterPro"/>
</dbReference>
<dbReference type="InterPro" id="IPR043128">
    <property type="entry name" value="Rev_trsase/Diguanyl_cyclase"/>
</dbReference>
<dbReference type="InterPro" id="IPR001633">
    <property type="entry name" value="EAL_dom"/>
</dbReference>